<dbReference type="RefSeq" id="WP_379556698.1">
    <property type="nucleotide sequence ID" value="NZ_JBHTJS010000002.1"/>
</dbReference>
<evidence type="ECO:0000313" key="3">
    <source>
        <dbReference type="Proteomes" id="UP001597048"/>
    </source>
</evidence>
<proteinExistence type="predicted"/>
<reference evidence="3" key="1">
    <citation type="journal article" date="2019" name="Int. J. Syst. Evol. Microbiol.">
        <title>The Global Catalogue of Microorganisms (GCM) 10K type strain sequencing project: providing services to taxonomists for standard genome sequencing and annotation.</title>
        <authorList>
            <consortium name="The Broad Institute Genomics Platform"/>
            <consortium name="The Broad Institute Genome Sequencing Center for Infectious Disease"/>
            <person name="Wu L."/>
            <person name="Ma J."/>
        </authorList>
    </citation>
    <scope>NUCLEOTIDE SEQUENCE [LARGE SCALE GENOMIC DNA]</scope>
    <source>
        <strain evidence="3">CCUG 60525</strain>
    </source>
</reference>
<dbReference type="EMBL" id="JBHTJS010000002">
    <property type="protein sequence ID" value="MFD1006775.1"/>
    <property type="molecule type" value="Genomic_DNA"/>
</dbReference>
<evidence type="ECO:0000256" key="1">
    <source>
        <dbReference type="SAM" id="Coils"/>
    </source>
</evidence>
<dbReference type="Proteomes" id="UP001597048">
    <property type="component" value="Unassembled WGS sequence"/>
</dbReference>
<name>A0ABW3KER1_9GAMM</name>
<sequence length="325" mass="36963">MTGIGRKKSYTEQDIVEAVQVLLDNGKAINANSLCVTIGRGRPDNIYADYQKMVENGMLQLADKQQDTALVEKSIETKPLPQKVIDKISDMKNELEVMIRLCNDEAYYTQEQRVTSEIKKSRHEVEIAQLAVQEADSDLYNTLLKLEVSEEKYEVLTEQLTEAQDELKQAKEELSEITKIRDKILKDKEILNIYRAEGARIVTEIQAQLKLKKQEVVDSSAVNAQLAEKLAKREQALEYSTAQYQGIAEELDKIKLHASKQVSAAQELRDTVTGLTVENRQVEVMRKQLDAAHKKNEELNKNLTLFFKNQQQPVREKEEGNAAIA</sequence>
<keyword evidence="1" id="KW-0175">Coiled coil</keyword>
<accession>A0ABW3KER1</accession>
<feature type="coiled-coil region" evidence="1">
    <location>
        <begin position="146"/>
        <end position="187"/>
    </location>
</feature>
<evidence type="ECO:0008006" key="4">
    <source>
        <dbReference type="Google" id="ProtNLM"/>
    </source>
</evidence>
<evidence type="ECO:0000313" key="2">
    <source>
        <dbReference type="EMBL" id="MFD1006775.1"/>
    </source>
</evidence>
<keyword evidence="3" id="KW-1185">Reference proteome</keyword>
<organism evidence="2 3">
    <name type="scientific">Oceanisphaera ostreae</name>
    <dbReference type="NCBI Taxonomy" id="914151"/>
    <lineage>
        <taxon>Bacteria</taxon>
        <taxon>Pseudomonadati</taxon>
        <taxon>Pseudomonadota</taxon>
        <taxon>Gammaproteobacteria</taxon>
        <taxon>Aeromonadales</taxon>
        <taxon>Aeromonadaceae</taxon>
        <taxon>Oceanisphaera</taxon>
    </lineage>
</organism>
<gene>
    <name evidence="2" type="ORF">ACFQ1C_01145</name>
</gene>
<comment type="caution">
    <text evidence="2">The sequence shown here is derived from an EMBL/GenBank/DDBJ whole genome shotgun (WGS) entry which is preliminary data.</text>
</comment>
<protein>
    <recommendedName>
        <fullName evidence="4">KfrA N-terminal DNA-binding domain-containing protein</fullName>
    </recommendedName>
</protein>